<feature type="transmembrane region" description="Helical" evidence="1">
    <location>
        <begin position="116"/>
        <end position="139"/>
    </location>
</feature>
<feature type="transmembrane region" description="Helical" evidence="1">
    <location>
        <begin position="80"/>
        <end position="104"/>
    </location>
</feature>
<organism evidence="2 3">
    <name type="scientific">Aeoliella mucimassa</name>
    <dbReference type="NCBI Taxonomy" id="2527972"/>
    <lineage>
        <taxon>Bacteria</taxon>
        <taxon>Pseudomonadati</taxon>
        <taxon>Planctomycetota</taxon>
        <taxon>Planctomycetia</taxon>
        <taxon>Pirellulales</taxon>
        <taxon>Lacipirellulaceae</taxon>
        <taxon>Aeoliella</taxon>
    </lineage>
</organism>
<evidence type="ECO:0000313" key="2">
    <source>
        <dbReference type="EMBL" id="QDU57339.1"/>
    </source>
</evidence>
<dbReference type="RefSeq" id="WP_145248448.1">
    <property type="nucleotide sequence ID" value="NZ_CP036278.1"/>
</dbReference>
<sequence>MVTVVAGSDTYGRVKSVAGVPIVTKFAMLHMLPLWPLASWYALGESTRETTGVPMLATHSKSTMPAIPLASLDRASVVMAYLRGVFGAFALLGFIPVLFVGIMMLTGEHLDDFAAIAFRIALGALALGIVGGGATYLFGRASARDRDLRLCCSELIRLPIDPARVQATDHDWILEASRAAAAESGARDGRATHLLQLVEARLAIGRGAETDLHERKTEELLAKLVKPE</sequence>
<dbReference type="OrthoDB" id="9975222at2"/>
<keyword evidence="1" id="KW-1133">Transmembrane helix</keyword>
<keyword evidence="1" id="KW-0472">Membrane</keyword>
<protein>
    <submittedName>
        <fullName evidence="2">Uncharacterized protein</fullName>
    </submittedName>
</protein>
<evidence type="ECO:0000256" key="1">
    <source>
        <dbReference type="SAM" id="Phobius"/>
    </source>
</evidence>
<gene>
    <name evidence="2" type="ORF">Pan181_35540</name>
</gene>
<accession>A0A518ARI6</accession>
<dbReference type="Proteomes" id="UP000315750">
    <property type="component" value="Chromosome"/>
</dbReference>
<name>A0A518ARI6_9BACT</name>
<keyword evidence="3" id="KW-1185">Reference proteome</keyword>
<dbReference type="EMBL" id="CP036278">
    <property type="protein sequence ID" value="QDU57339.1"/>
    <property type="molecule type" value="Genomic_DNA"/>
</dbReference>
<evidence type="ECO:0000313" key="3">
    <source>
        <dbReference type="Proteomes" id="UP000315750"/>
    </source>
</evidence>
<dbReference type="KEGG" id="amuc:Pan181_35540"/>
<proteinExistence type="predicted"/>
<dbReference type="AlphaFoldDB" id="A0A518ARI6"/>
<keyword evidence="1" id="KW-0812">Transmembrane</keyword>
<reference evidence="2 3" key="1">
    <citation type="submission" date="2019-02" db="EMBL/GenBank/DDBJ databases">
        <title>Deep-cultivation of Planctomycetes and their phenomic and genomic characterization uncovers novel biology.</title>
        <authorList>
            <person name="Wiegand S."/>
            <person name="Jogler M."/>
            <person name="Boedeker C."/>
            <person name="Pinto D."/>
            <person name="Vollmers J."/>
            <person name="Rivas-Marin E."/>
            <person name="Kohn T."/>
            <person name="Peeters S.H."/>
            <person name="Heuer A."/>
            <person name="Rast P."/>
            <person name="Oberbeckmann S."/>
            <person name="Bunk B."/>
            <person name="Jeske O."/>
            <person name="Meyerdierks A."/>
            <person name="Storesund J.E."/>
            <person name="Kallscheuer N."/>
            <person name="Luecker S."/>
            <person name="Lage O.M."/>
            <person name="Pohl T."/>
            <person name="Merkel B.J."/>
            <person name="Hornburger P."/>
            <person name="Mueller R.-W."/>
            <person name="Bruemmer F."/>
            <person name="Labrenz M."/>
            <person name="Spormann A.M."/>
            <person name="Op den Camp H."/>
            <person name="Overmann J."/>
            <person name="Amann R."/>
            <person name="Jetten M.S.M."/>
            <person name="Mascher T."/>
            <person name="Medema M.H."/>
            <person name="Devos D.P."/>
            <person name="Kaster A.-K."/>
            <person name="Ovreas L."/>
            <person name="Rohde M."/>
            <person name="Galperin M.Y."/>
            <person name="Jogler C."/>
        </authorList>
    </citation>
    <scope>NUCLEOTIDE SEQUENCE [LARGE SCALE GENOMIC DNA]</scope>
    <source>
        <strain evidence="2 3">Pan181</strain>
    </source>
</reference>